<feature type="transmembrane region" description="Helical" evidence="1">
    <location>
        <begin position="34"/>
        <end position="58"/>
    </location>
</feature>
<comment type="caution">
    <text evidence="2">The sequence shown here is derived from an EMBL/GenBank/DDBJ whole genome shotgun (WGS) entry which is preliminary data.</text>
</comment>
<sequence>MSSLSAALTRTFALACWAMGVWVLLTWTRTAEQLVVGAVVSVAVAAALAPLGPVAGPWRLLDPRVARRVAGLVGGSGAR</sequence>
<organism evidence="2 3">
    <name type="scientific">Catenulispora subtropica</name>
    <dbReference type="NCBI Taxonomy" id="450798"/>
    <lineage>
        <taxon>Bacteria</taxon>
        <taxon>Bacillati</taxon>
        <taxon>Actinomycetota</taxon>
        <taxon>Actinomycetes</taxon>
        <taxon>Catenulisporales</taxon>
        <taxon>Catenulisporaceae</taxon>
        <taxon>Catenulispora</taxon>
    </lineage>
</organism>
<dbReference type="RefSeq" id="WP_344657989.1">
    <property type="nucleotide sequence ID" value="NZ_BAAAQM010000017.1"/>
</dbReference>
<feature type="transmembrane region" description="Helical" evidence="1">
    <location>
        <begin position="7"/>
        <end position="28"/>
    </location>
</feature>
<gene>
    <name evidence="2" type="ORF">GCM10009838_33870</name>
</gene>
<evidence type="ECO:0000313" key="2">
    <source>
        <dbReference type="EMBL" id="GAA1971711.1"/>
    </source>
</evidence>
<proteinExistence type="predicted"/>
<dbReference type="EMBL" id="BAAAQM010000017">
    <property type="protein sequence ID" value="GAA1971711.1"/>
    <property type="molecule type" value="Genomic_DNA"/>
</dbReference>
<name>A0ABN2RMJ2_9ACTN</name>
<keyword evidence="1" id="KW-0472">Membrane</keyword>
<protein>
    <submittedName>
        <fullName evidence="2">Uncharacterized protein</fullName>
    </submittedName>
</protein>
<keyword evidence="1" id="KW-1133">Transmembrane helix</keyword>
<reference evidence="2 3" key="1">
    <citation type="journal article" date="2019" name="Int. J. Syst. Evol. Microbiol.">
        <title>The Global Catalogue of Microorganisms (GCM) 10K type strain sequencing project: providing services to taxonomists for standard genome sequencing and annotation.</title>
        <authorList>
            <consortium name="The Broad Institute Genomics Platform"/>
            <consortium name="The Broad Institute Genome Sequencing Center for Infectious Disease"/>
            <person name="Wu L."/>
            <person name="Ma J."/>
        </authorList>
    </citation>
    <scope>NUCLEOTIDE SEQUENCE [LARGE SCALE GENOMIC DNA]</scope>
    <source>
        <strain evidence="2 3">JCM 16013</strain>
    </source>
</reference>
<keyword evidence="3" id="KW-1185">Reference proteome</keyword>
<evidence type="ECO:0000313" key="3">
    <source>
        <dbReference type="Proteomes" id="UP001499854"/>
    </source>
</evidence>
<accession>A0ABN2RMJ2</accession>
<evidence type="ECO:0000256" key="1">
    <source>
        <dbReference type="SAM" id="Phobius"/>
    </source>
</evidence>
<dbReference type="Proteomes" id="UP001499854">
    <property type="component" value="Unassembled WGS sequence"/>
</dbReference>
<keyword evidence="1" id="KW-0812">Transmembrane</keyword>